<dbReference type="SMART" id="SM01026">
    <property type="entry name" value="Beach"/>
    <property type="match status" value="1"/>
</dbReference>
<reference evidence="6" key="3">
    <citation type="submission" date="2015-06" db="UniProtKB">
        <authorList>
            <consortium name="EnsemblMetazoa"/>
        </authorList>
    </citation>
    <scope>IDENTIFICATION</scope>
</reference>
<comment type="subcellular location">
    <subcellularLocation>
        <location evidence="1">Cytoplasmic vesicle</location>
        <location evidence="1">Autophagosome</location>
    </subcellularLocation>
</comment>
<dbReference type="GO" id="GO:0005739">
    <property type="term" value="C:mitochondrion"/>
    <property type="evidence" value="ECO:0000318"/>
    <property type="project" value="GO_Central"/>
</dbReference>
<dbReference type="PANTHER" id="PTHR44662:SF1">
    <property type="entry name" value="WD REPEAT-CONTAINING PROTEIN 81"/>
    <property type="match status" value="1"/>
</dbReference>
<feature type="region of interest" description="Disordered" evidence="3">
    <location>
        <begin position="1179"/>
        <end position="1201"/>
    </location>
</feature>
<dbReference type="InParanoid" id="T1FU82"/>
<feature type="domain" description="BEACH" evidence="4">
    <location>
        <begin position="371"/>
        <end position="652"/>
    </location>
</feature>
<dbReference type="GO" id="GO:0005776">
    <property type="term" value="C:autophagosome"/>
    <property type="evidence" value="ECO:0007669"/>
    <property type="project" value="UniProtKB-SubCell"/>
</dbReference>
<feature type="compositionally biased region" description="Low complexity" evidence="3">
    <location>
        <begin position="212"/>
        <end position="230"/>
    </location>
</feature>
<feature type="compositionally biased region" description="Low complexity" evidence="3">
    <location>
        <begin position="1257"/>
        <end position="1268"/>
    </location>
</feature>
<feature type="region of interest" description="Disordered" evidence="3">
    <location>
        <begin position="1309"/>
        <end position="1346"/>
    </location>
</feature>
<dbReference type="STRING" id="6412.T1FU82"/>
<dbReference type="KEGG" id="hro:HELRODRAFT_192724"/>
<protein>
    <recommendedName>
        <fullName evidence="4">BEACH domain-containing protein</fullName>
    </recommendedName>
</protein>
<dbReference type="SUPFAM" id="SSF50978">
    <property type="entry name" value="WD40 repeat-like"/>
    <property type="match status" value="1"/>
</dbReference>
<feature type="region of interest" description="Disordered" evidence="3">
    <location>
        <begin position="1675"/>
        <end position="1700"/>
    </location>
</feature>
<feature type="region of interest" description="Disordered" evidence="3">
    <location>
        <begin position="1246"/>
        <end position="1280"/>
    </location>
</feature>
<evidence type="ECO:0000313" key="7">
    <source>
        <dbReference type="Proteomes" id="UP000015101"/>
    </source>
</evidence>
<evidence type="ECO:0000313" key="6">
    <source>
        <dbReference type="EnsemblMetazoa" id="HelroP192724"/>
    </source>
</evidence>
<keyword evidence="2" id="KW-0853">WD repeat</keyword>
<dbReference type="GeneID" id="20212378"/>
<dbReference type="CTD" id="20212378"/>
<evidence type="ECO:0000256" key="1">
    <source>
        <dbReference type="ARBA" id="ARBA00004419"/>
    </source>
</evidence>
<dbReference type="EMBL" id="KB097026">
    <property type="protein sequence ID" value="ESO00077.1"/>
    <property type="molecule type" value="Genomic_DNA"/>
</dbReference>
<dbReference type="GO" id="GO:0035973">
    <property type="term" value="P:aggrephagy"/>
    <property type="evidence" value="ECO:0000318"/>
    <property type="project" value="GO_Central"/>
</dbReference>
<name>T1FU82_HELRO</name>
<feature type="compositionally biased region" description="Polar residues" evidence="3">
    <location>
        <begin position="1269"/>
        <end position="1280"/>
    </location>
</feature>
<dbReference type="PROSITE" id="PS50294">
    <property type="entry name" value="WD_REPEATS_REGION"/>
    <property type="match status" value="1"/>
</dbReference>
<evidence type="ECO:0000313" key="5">
    <source>
        <dbReference type="EMBL" id="ESO00077.1"/>
    </source>
</evidence>
<dbReference type="InterPro" id="IPR015943">
    <property type="entry name" value="WD40/YVTN_repeat-like_dom_sf"/>
</dbReference>
<dbReference type="SMART" id="SM00320">
    <property type="entry name" value="WD40"/>
    <property type="match status" value="6"/>
</dbReference>
<dbReference type="SUPFAM" id="SSF56112">
    <property type="entry name" value="Protein kinase-like (PK-like)"/>
    <property type="match status" value="1"/>
</dbReference>
<dbReference type="OrthoDB" id="29306at2759"/>
<organism evidence="6 7">
    <name type="scientific">Helobdella robusta</name>
    <name type="common">Californian leech</name>
    <dbReference type="NCBI Taxonomy" id="6412"/>
    <lineage>
        <taxon>Eukaryota</taxon>
        <taxon>Metazoa</taxon>
        <taxon>Spiralia</taxon>
        <taxon>Lophotrochozoa</taxon>
        <taxon>Annelida</taxon>
        <taxon>Clitellata</taxon>
        <taxon>Hirudinea</taxon>
        <taxon>Rhynchobdellida</taxon>
        <taxon>Glossiphoniidae</taxon>
        <taxon>Helobdella</taxon>
    </lineage>
</organism>
<keyword evidence="7" id="KW-1185">Reference proteome</keyword>
<feature type="repeat" description="WD" evidence="2">
    <location>
        <begin position="2019"/>
        <end position="2060"/>
    </location>
</feature>
<dbReference type="RefSeq" id="XP_009021851.1">
    <property type="nucleotide sequence ID" value="XM_009023603.1"/>
</dbReference>
<feature type="compositionally biased region" description="Low complexity" evidence="3">
    <location>
        <begin position="1481"/>
        <end position="1494"/>
    </location>
</feature>
<proteinExistence type="predicted"/>
<dbReference type="InterPro" id="IPR001680">
    <property type="entry name" value="WD40_rpt"/>
</dbReference>
<evidence type="ECO:0000256" key="3">
    <source>
        <dbReference type="SAM" id="MobiDB-lite"/>
    </source>
</evidence>
<feature type="compositionally biased region" description="Basic and acidic residues" evidence="3">
    <location>
        <begin position="1101"/>
        <end position="1123"/>
    </location>
</feature>
<dbReference type="GO" id="GO:0035014">
    <property type="term" value="F:phosphatidylinositol 3-kinase regulator activity"/>
    <property type="evidence" value="ECO:0000318"/>
    <property type="project" value="GO_Central"/>
</dbReference>
<dbReference type="Gene3D" id="1.10.1540.10">
    <property type="entry name" value="BEACH domain"/>
    <property type="match status" value="1"/>
</dbReference>
<dbReference type="SUPFAM" id="SSF81837">
    <property type="entry name" value="BEACH domain"/>
    <property type="match status" value="1"/>
</dbReference>
<dbReference type="InterPro" id="IPR052651">
    <property type="entry name" value="WDR81"/>
</dbReference>
<dbReference type="Proteomes" id="UP000015101">
    <property type="component" value="Unassembled WGS sequence"/>
</dbReference>
<evidence type="ECO:0000256" key="2">
    <source>
        <dbReference type="PROSITE-ProRule" id="PRU00221"/>
    </source>
</evidence>
<dbReference type="InterPro" id="IPR000409">
    <property type="entry name" value="BEACH_dom"/>
</dbReference>
<dbReference type="InterPro" id="IPR036372">
    <property type="entry name" value="BEACH_dom_sf"/>
</dbReference>
<dbReference type="OMA" id="AYEQFTP"/>
<dbReference type="Gene3D" id="2.130.10.10">
    <property type="entry name" value="YVTN repeat-like/Quinoprotein amine dehydrogenase"/>
    <property type="match status" value="2"/>
</dbReference>
<gene>
    <name evidence="6" type="primary">20212378</name>
    <name evidence="5" type="ORF">HELRODRAFT_192724</name>
</gene>
<dbReference type="EnsemblMetazoa" id="HelroT192724">
    <property type="protein sequence ID" value="HelroP192724"/>
    <property type="gene ID" value="HelroG192724"/>
</dbReference>
<sequence>MNFNIIAKDLQENFGILQEYAIGPSSSLSNDCIECLVPTDWVEQNHHAHHCFVPQVKSSTYQNVSKSLAVMLLAKATANQHLDGFTPVTIRSIEKQDKMVESLVEESLTAFERSSSPLSSPFSSNISTYIKIKSFISDLQKQCLNRNARDVCKNALLCSSGTSACVKKLTIKHHNDLVRDVLLKLYGRFPLPSEDFLKNCSDDHFKKYYSKNQDNNSNNNNNNNNNVTNNKNNCQSSANTIFSPAHSCIYPVFFTAETVSHFYIFQPQCKYTLSDLLAFSPLKLSEIPSQMLVVYEILSCVRFLHSLGLNIANVRLRDFSVDDLLWLKIMKFDFKAFYRNCKLPQNQINAKPPINSSSSANTQTLLYKSNLLQVTQYTLPSLTRDWMFGGLSNFDYLMALNKLAGRRVSEPNHHPILPWVIDFSGKPSTKAKHRDLTKSKYRLNKGDEQLDLTFDSTNPESVMSHPNQTPFHVSDYLSDIAYYVYIARSTPSDVLCRIVRPRWQPTHYPTSISRLYEWTPDECIPAFYLDGVTTFHNCHNDLNDLEIPMWSSNVEEFLEVHRMVLESEEVSKQLHNWIDLTFGYKLSGLAAVEGKNVCLQLVDKHQTLSNHGVVQLFSLPHPKKRSKIKDNLPNSNEKILNKYTELFSNESLADKTCVNFNFDDLKVENVPLNFDFFVGNDGKDVDDDRDVDCSTTIAANRSLSDKVEKNDSPSTGDCINNLLDLEEFLDFSFHITNKFDPHLQFPKEENVNESSDVILSVITRDMQFLGCLLVELFQMTINFHLTPDLSPLQQRYELAVSYVNSHFFKFPLFIRNCIKYLLNLPPNMTTTTNQVVSATPTSATITSSTTINLVQPENTPTTAVEVRNELDLEIGAAFTYPAVTSFNDLPLPTIDIILSPFTGILNIPDYLPKLYDCLSACQLSFSPPFNIKTLTKKTSDPTQKLSESGVEALSEFLLKHLLVKQVTKCLLVDSVVLPYVKIYMNPATQNISCGDNNNNNNNYNNLLVVEATWRLFHPICRCLSYKNILHHLLPLLVKLFSLDETGEGFLKVYHKVFIGQMIHVLKLDVFLKHFATLLVEAVSGFKDFAVRVESSDRSTRKVGKLGEKVSGREEDVADNENHYHQQQQPDSHEVHMVAGDTAAKNNYDFQNDDDDLKLSDELDKKYFNDRQLLLFDEDDDNSYLPSYSEAQKSPGKDDDYVKSRTAYSKTYFYSSSIDNINSKNNYYDDEDDDEMIKLKIDYNIQPSLSPATTKPLSSESTSPLSMSSQPKNGNHSADNSEVLNHFCNNFSVNSLNYSPQMNANLSNQHQLNSQQPQNNDDYSHQQPQTQNNNSNQNNSSQDSKNASAFISPVGNIRDVASDTLKWLTEKVGPVLAAKYLSRNLLRMLALCYMSEKQLTALLYKPNSLLFEASVTDRYVVGDVNSHLINDCLLYIASCYGQQVVLIQYLEHSKEMVVTDDILLPMLALLPDHKVIFTTSSFSPSTSSQSSSSPPGCDNDTGDNASGLSYLSRALIASRIVDVVTCISVRLGFEMTRLKLAKILKLFFGGFRSVENLITDDEGDDGERDDGELKLKQQLQQQQQQRHSCHQRQKSIDAMFVVNADVSAPSSDVIKPDDNERGLKNVESQLLQTYTCELAHVSYITFCKLAGGIFIEQTLENDDFIRKLCNKYDRQQERQRQKRQSSASTAASSATPPIAAASTAATTSSSTFYIKSNIYGKLLYDPGIPNNNNNNYNNNNYDDPDEEDVAVEGNRIIVRSLSTVMQHQQQQSISCCDKRLNSAIQQRLHQQQQPQQHQLHYNLESDNSGRHLKGNWLSYWEHEIGLSDKLQESFNVKQIKLQTFKGHSSAIKDIIVMNGEHSFMTSSKDHTVKLWSLRNRDGGSYESPCQSTYSSHKKPISSMLYMDMLRTVASTDGSVHIWDPFNMAVVRKVPSSRMPPINLLASLPHPYSSFAVSSNDSVVRFVDVRSGKFTHYMKTSIVPSGFIRSMSTLNNIMAIGFSSGIVTLLDLRSGGHISSWKGHDSEIYEIKIMEEGNRLVTCSLDLCVDMWSLPSGKLMFPFKGIFECAHWLNFPSNCHVVSGSLSNKIYMHTISETANQETTSVKLKSDLIKGNISSLAILPMNHLLLVGSEYGDVTLVA</sequence>
<feature type="region of interest" description="Disordered" evidence="3">
    <location>
        <begin position="211"/>
        <end position="230"/>
    </location>
</feature>
<evidence type="ECO:0000259" key="4">
    <source>
        <dbReference type="PROSITE" id="PS50197"/>
    </source>
</evidence>
<feature type="region of interest" description="Disordered" evidence="3">
    <location>
        <begin position="1481"/>
        <end position="1500"/>
    </location>
</feature>
<dbReference type="InterPro" id="IPR036322">
    <property type="entry name" value="WD40_repeat_dom_sf"/>
</dbReference>
<feature type="compositionally biased region" description="Low complexity" evidence="3">
    <location>
        <begin position="1683"/>
        <end position="1700"/>
    </location>
</feature>
<dbReference type="InterPro" id="IPR011009">
    <property type="entry name" value="Kinase-like_dom_sf"/>
</dbReference>
<dbReference type="eggNOG" id="KOG4190">
    <property type="taxonomic scope" value="Eukaryota"/>
</dbReference>
<dbReference type="PANTHER" id="PTHR44662">
    <property type="entry name" value="WD REPEAT-CONTAINING PROTEIN 81"/>
    <property type="match status" value="1"/>
</dbReference>
<dbReference type="EMBL" id="AMQM01005654">
    <property type="status" value="NOT_ANNOTATED_CDS"/>
    <property type="molecule type" value="Genomic_DNA"/>
</dbReference>
<feature type="region of interest" description="Disordered" evidence="3">
    <location>
        <begin position="1101"/>
        <end position="1131"/>
    </location>
</feature>
<reference evidence="7" key="1">
    <citation type="submission" date="2012-12" db="EMBL/GenBank/DDBJ databases">
        <authorList>
            <person name="Hellsten U."/>
            <person name="Grimwood J."/>
            <person name="Chapman J.A."/>
            <person name="Shapiro H."/>
            <person name="Aerts A."/>
            <person name="Otillar R.P."/>
            <person name="Terry A.Y."/>
            <person name="Boore J.L."/>
            <person name="Simakov O."/>
            <person name="Marletaz F."/>
            <person name="Cho S.-J."/>
            <person name="Edsinger-Gonzales E."/>
            <person name="Havlak P."/>
            <person name="Kuo D.-H."/>
            <person name="Larsson T."/>
            <person name="Lv J."/>
            <person name="Arendt D."/>
            <person name="Savage R."/>
            <person name="Osoegawa K."/>
            <person name="de Jong P."/>
            <person name="Lindberg D.R."/>
            <person name="Seaver E.C."/>
            <person name="Weisblat D.A."/>
            <person name="Putnam N.H."/>
            <person name="Grigoriev I.V."/>
            <person name="Rokhsar D.S."/>
        </authorList>
    </citation>
    <scope>NUCLEOTIDE SEQUENCE</scope>
</reference>
<dbReference type="CDD" id="cd06071">
    <property type="entry name" value="Beach"/>
    <property type="match status" value="1"/>
</dbReference>
<feature type="repeat" description="WD" evidence="2">
    <location>
        <begin position="1843"/>
        <end position="1878"/>
    </location>
</feature>
<dbReference type="Pfam" id="PF00400">
    <property type="entry name" value="WD40"/>
    <property type="match status" value="2"/>
</dbReference>
<dbReference type="FunCoup" id="T1FU82">
    <property type="interactions" value="595"/>
</dbReference>
<dbReference type="Pfam" id="PF02138">
    <property type="entry name" value="Beach"/>
    <property type="match status" value="1"/>
</dbReference>
<dbReference type="eggNOG" id="KOG1786">
    <property type="taxonomic scope" value="Eukaryota"/>
</dbReference>
<feature type="compositionally biased region" description="Polar residues" evidence="3">
    <location>
        <begin position="1246"/>
        <end position="1256"/>
    </location>
</feature>
<reference evidence="5 7" key="2">
    <citation type="journal article" date="2013" name="Nature">
        <title>Insights into bilaterian evolution from three spiralian genomes.</title>
        <authorList>
            <person name="Simakov O."/>
            <person name="Marletaz F."/>
            <person name="Cho S.J."/>
            <person name="Edsinger-Gonzales E."/>
            <person name="Havlak P."/>
            <person name="Hellsten U."/>
            <person name="Kuo D.H."/>
            <person name="Larsson T."/>
            <person name="Lv J."/>
            <person name="Arendt D."/>
            <person name="Savage R."/>
            <person name="Osoegawa K."/>
            <person name="de Jong P."/>
            <person name="Grimwood J."/>
            <person name="Chapman J.A."/>
            <person name="Shapiro H."/>
            <person name="Aerts A."/>
            <person name="Otillar R.P."/>
            <person name="Terry A.Y."/>
            <person name="Boore J.L."/>
            <person name="Grigoriev I.V."/>
            <person name="Lindberg D.R."/>
            <person name="Seaver E.C."/>
            <person name="Weisblat D.A."/>
            <person name="Putnam N.H."/>
            <person name="Rokhsar D.S."/>
        </authorList>
    </citation>
    <scope>NUCLEOTIDE SEQUENCE</scope>
</reference>
<dbReference type="HOGENOM" id="CLU_001454_0_0_1"/>
<accession>T1FU82</accession>
<dbReference type="PROSITE" id="PS50082">
    <property type="entry name" value="WD_REPEATS_2"/>
    <property type="match status" value="2"/>
</dbReference>
<dbReference type="PROSITE" id="PS50197">
    <property type="entry name" value="BEACH"/>
    <property type="match status" value="1"/>
</dbReference>